<dbReference type="InterPro" id="IPR018575">
    <property type="entry name" value="Restrct_endonuc_II_Eco29kI"/>
</dbReference>
<dbReference type="GO" id="GO:0003677">
    <property type="term" value="F:DNA binding"/>
    <property type="evidence" value="ECO:0007669"/>
    <property type="project" value="InterPro"/>
</dbReference>
<dbReference type="EMBL" id="CP026113">
    <property type="protein sequence ID" value="AUT64875.1"/>
    <property type="molecule type" value="Genomic_DNA"/>
</dbReference>
<keyword evidence="2" id="KW-0378">Hydrolase</keyword>
<dbReference type="Pfam" id="PF04471">
    <property type="entry name" value="Mrr_cat"/>
    <property type="match status" value="1"/>
</dbReference>
<evidence type="ECO:0000313" key="2">
    <source>
        <dbReference type="EMBL" id="AUT64875.1"/>
    </source>
</evidence>
<dbReference type="AlphaFoldDB" id="A0A2I8EZ24"/>
<feature type="domain" description="Restriction endonuclease type IV Mrr" evidence="1">
    <location>
        <begin position="6"/>
        <end position="135"/>
    </location>
</feature>
<dbReference type="SUPFAM" id="SSF52980">
    <property type="entry name" value="Restriction endonuclease-like"/>
    <property type="match status" value="1"/>
</dbReference>
<name>A0A2I8EZ24_9BURK</name>
<dbReference type="RefSeq" id="WP_052426918.1">
    <property type="nucleotide sequence ID" value="NZ_CP026113.1"/>
</dbReference>
<proteinExistence type="predicted"/>
<accession>A0A2I8EZ24</accession>
<dbReference type="InterPro" id="IPR011335">
    <property type="entry name" value="Restrct_endonuc-II-like"/>
</dbReference>
<dbReference type="InterPro" id="IPR011856">
    <property type="entry name" value="tRNA_endonuc-like_dom_sf"/>
</dbReference>
<reference evidence="2 3" key="1">
    <citation type="submission" date="2018-01" db="EMBL/GenBank/DDBJ databases">
        <title>Species boundaries and ecological features among Paraburkholderia terrae DSMZ17804T, P. hospita DSMZ17164T and P. caribensis DSMZ13236T.</title>
        <authorList>
            <person name="Pratama A.A."/>
        </authorList>
    </citation>
    <scope>NUCLEOTIDE SEQUENCE [LARGE SCALE GENOMIC DNA]</scope>
    <source>
        <strain evidence="2 3">DSM 17804</strain>
    </source>
</reference>
<organism evidence="2 3">
    <name type="scientific">Paraburkholderia terrae</name>
    <dbReference type="NCBI Taxonomy" id="311230"/>
    <lineage>
        <taxon>Bacteria</taxon>
        <taxon>Pseudomonadati</taxon>
        <taxon>Pseudomonadota</taxon>
        <taxon>Betaproteobacteria</taxon>
        <taxon>Burkholderiales</taxon>
        <taxon>Burkholderiaceae</taxon>
        <taxon>Paraburkholderia</taxon>
    </lineage>
</organism>
<dbReference type="KEGG" id="pter:C2L65_35220"/>
<evidence type="ECO:0000259" key="1">
    <source>
        <dbReference type="Pfam" id="PF04471"/>
    </source>
</evidence>
<gene>
    <name evidence="2" type="ORF">C2L65_35220</name>
</gene>
<dbReference type="Pfam" id="PF09517">
    <property type="entry name" value="RE_Eco29kI"/>
    <property type="match status" value="1"/>
</dbReference>
<dbReference type="Gene3D" id="3.40.1350.10">
    <property type="match status" value="1"/>
</dbReference>
<dbReference type="Proteomes" id="UP000243502">
    <property type="component" value="Chromosome 3"/>
</dbReference>
<keyword evidence="2" id="KW-0255">Endonuclease</keyword>
<dbReference type="OrthoDB" id="4187639at2"/>
<dbReference type="GO" id="GO:0009307">
    <property type="term" value="P:DNA restriction-modification system"/>
    <property type="evidence" value="ECO:0007669"/>
    <property type="project" value="InterPro"/>
</dbReference>
<evidence type="ECO:0000313" key="3">
    <source>
        <dbReference type="Proteomes" id="UP000243502"/>
    </source>
</evidence>
<dbReference type="InterPro" id="IPR007560">
    <property type="entry name" value="Restrct_endonuc_IV_Mrr"/>
</dbReference>
<keyword evidence="2" id="KW-0540">Nuclease</keyword>
<dbReference type="GO" id="GO:0004519">
    <property type="term" value="F:endonuclease activity"/>
    <property type="evidence" value="ECO:0007669"/>
    <property type="project" value="UniProtKB-KW"/>
</dbReference>
<protein>
    <submittedName>
        <fullName evidence="2">Eco29kI family restriction endonuclease</fullName>
    </submittedName>
</protein>
<sequence length="340" mass="38292">MSFSLDHLSSLEFEEFCVDLLVDAGFYSVSWRRGTGLASSPADQGRDIECKKYSRDDLDNSGYEEKWFVECKHHKQGVPPEKLNSALTWASAERPDQLLIIASNFLSNAAKNFLESYQLHNAPPFRIRVWEKPDLERIVAGRTRLIAKYRLNFPVQSTSFDVVKCSDPLYLNAISRSISDALTTSSRIPLSSIKSFDGSGLYAIHYHGSGKLYDSVDYEQDSLLEGPIYIGKAVGARDALLNIGSDFYSTALYRRLQGHVRSIEEASNLNLDDFSCQYVVMADVWAMLAEPYLLSALNPLWNTSITGFGLHDPGAGRYGARRSVWDTLHPGRRWAEKLRQ</sequence>